<evidence type="ECO:0000256" key="2">
    <source>
        <dbReference type="ARBA" id="ARBA00022840"/>
    </source>
</evidence>
<dbReference type="SUPFAM" id="SSF55073">
    <property type="entry name" value="Nucleotide cyclase"/>
    <property type="match status" value="1"/>
</dbReference>
<dbReference type="GO" id="GO:0035556">
    <property type="term" value="P:intracellular signal transduction"/>
    <property type="evidence" value="ECO:0007669"/>
    <property type="project" value="InterPro"/>
</dbReference>
<dbReference type="GO" id="GO:0005737">
    <property type="term" value="C:cytoplasm"/>
    <property type="evidence" value="ECO:0000318"/>
    <property type="project" value="GO_Central"/>
</dbReference>
<reference evidence="5" key="2">
    <citation type="submission" date="2025-08" db="UniProtKB">
        <authorList>
            <consortium name="Ensembl"/>
        </authorList>
    </citation>
    <scope>IDENTIFICATION</scope>
    <source>
        <strain evidence="5">broiler</strain>
    </source>
</reference>
<dbReference type="PANTHER" id="PTHR16305:SF28">
    <property type="entry name" value="GUANYLATE CYCLASE DOMAIN-CONTAINING PROTEIN"/>
    <property type="match status" value="1"/>
</dbReference>
<protein>
    <recommendedName>
        <fullName evidence="4">Guanylate cyclase domain-containing protein</fullName>
    </recommendedName>
</protein>
<dbReference type="FunFam" id="3.30.70.1230:FF:000017">
    <property type="entry name" value="Adenylate cyclase type 10"/>
    <property type="match status" value="1"/>
</dbReference>
<keyword evidence="2" id="KW-0067">ATP-binding</keyword>
<feature type="domain" description="Guanylate cyclase" evidence="4">
    <location>
        <begin position="213"/>
        <end position="349"/>
    </location>
</feature>
<dbReference type="PROSITE" id="PS50125">
    <property type="entry name" value="GUANYLATE_CYCLASE_2"/>
    <property type="match status" value="1"/>
</dbReference>
<organism evidence="5 6">
    <name type="scientific">Gallus gallus</name>
    <name type="common">Chicken</name>
    <dbReference type="NCBI Taxonomy" id="9031"/>
    <lineage>
        <taxon>Eukaryota</taxon>
        <taxon>Metazoa</taxon>
        <taxon>Chordata</taxon>
        <taxon>Craniata</taxon>
        <taxon>Vertebrata</taxon>
        <taxon>Euteleostomi</taxon>
        <taxon>Archelosauria</taxon>
        <taxon>Archosauria</taxon>
        <taxon>Dinosauria</taxon>
        <taxon>Saurischia</taxon>
        <taxon>Theropoda</taxon>
        <taxon>Coelurosauria</taxon>
        <taxon>Aves</taxon>
        <taxon>Neognathae</taxon>
        <taxon>Galloanserae</taxon>
        <taxon>Galliformes</taxon>
        <taxon>Phasianidae</taxon>
        <taxon>Phasianinae</taxon>
        <taxon>Gallus</taxon>
    </lineage>
</organism>
<reference evidence="5" key="3">
    <citation type="submission" date="2025-09" db="UniProtKB">
        <authorList>
            <consortium name="Ensembl"/>
        </authorList>
    </citation>
    <scope>IDENTIFICATION</scope>
    <source>
        <strain evidence="5">broiler</strain>
    </source>
</reference>
<dbReference type="PANTHER" id="PTHR16305">
    <property type="entry name" value="TESTICULAR SOLUBLE ADENYLYL CYCLASE"/>
    <property type="match status" value="1"/>
</dbReference>
<evidence type="ECO:0000313" key="5">
    <source>
        <dbReference type="Ensembl" id="ENSGALP00010010814.1"/>
    </source>
</evidence>
<dbReference type="CDD" id="cd07302">
    <property type="entry name" value="CHD"/>
    <property type="match status" value="1"/>
</dbReference>
<keyword evidence="1" id="KW-0547">Nucleotide-binding</keyword>
<accession>A0A8V0Y3Y6</accession>
<dbReference type="InterPro" id="IPR001054">
    <property type="entry name" value="A/G_cyclase"/>
</dbReference>
<keyword evidence="6" id="KW-1185">Reference proteome</keyword>
<evidence type="ECO:0000256" key="3">
    <source>
        <dbReference type="ARBA" id="ARBA00023239"/>
    </source>
</evidence>
<dbReference type="Proteomes" id="UP000000539">
    <property type="component" value="Chromosome Z"/>
</dbReference>
<evidence type="ECO:0007829" key="7">
    <source>
        <dbReference type="PeptideAtlas" id="A0A8V0Y3Y6"/>
    </source>
</evidence>
<sequence>MGGVPEARLPRRSFRMPPSHSPLFLGTPASCLLLSLRLDATQGESALGRAFTCPLLSPGDAMLVLWRAAGPQLPTAINLALQCCRKVQKKYGTYDTHSGLKLHLKIGTGTDGSAVGGDRQYFFVCSGALDEVVKAQKLSAAHEVVLSQTCWELCDQQRIRAKPLAGKGACPASDGLRFLSLGLRRPTLRMCDDSELAARLEKYLSTLREDVPLELCSELRPVTSLFVHLKFADRINAIELSSSLGDCSNTISGIISPHKGEINKTLLFDKGCTFLCVFGFPGEKLAHEITHALECAMQIFHMTSMGLRKLQLVSVGVSSGAAFCGFTGHPERFEHTALGFKVNLAACMMVAYPGVVSCDAETCAASRLPSYCFRALPKRNLKGVISPTTVYQYVGTTEKHTLQQLISLWVCTGREAEIDRFECCLEAYEHLEEPHVLAFVGIPGSGKSHLLAELAILGRANLQQPFSAIRLLVARALGLQAGETCSDRQRALQTVLQGTIEESSYCLLNDVFLVEVAEERLLAIPLIHQIPLRTTCFYFFFQVLGGEFGIFFVDNAHFVDSESWSIMWPLLQSITVLMVMSLAPGHDRAEDIFKAATDSTTSERITCLRLEGLKASDVVRKACQELGVRSIPRELARFLIQRSSGIPYYCEELLRSLRCNNMLLLHTGRPKEGEDSWQSLMGKHPCCQSAVGCGASSPAQPHLAAPLAKHRLSKTEMCCFFLAEIALAELDRMDLQKQMVLKFAAIIGPVFTTQQLVHILPISVNQWINPLLDMLVKDNILKRLKKTEEPEDVQGAPEGPHSPKCGLCPSWGSLEVWPPLWLRPGLISDVLAFCAPLLWEATYELWPTRERVNIHRQCAAFLEKHAHKCQRCHGGDFVAFHRFGVSSPQKQGSCQGSADEDDCCSWEALVVAGEHLRRARTHPAEGEILAEGEQTTLRAEDGGECSCQCEAIAEAVLVPLARHYRAMGSTSQALYYVLECAAAYLHVSNSYMALMKLSEAEALRSSIKKEGNAIDRFEEAIFFSLKGEVKRQVKAEGVRRDAAIRFPCWQGMFLPQPAPGPFLQSLQVLGKSSTSACLPLPVQVCSNVGCVKLAKEMSRQALRLLEKRFPRTRAGAFVKSLWEGLKRAPQATGRASFLPQEAR</sequence>
<dbReference type="SUPFAM" id="SSF52540">
    <property type="entry name" value="P-loop containing nucleoside triphosphate hydrolases"/>
    <property type="match status" value="1"/>
</dbReference>
<proteinExistence type="evidence at protein level"/>
<dbReference type="GO" id="GO:0009190">
    <property type="term" value="P:cyclic nucleotide biosynthetic process"/>
    <property type="evidence" value="ECO:0007669"/>
    <property type="project" value="InterPro"/>
</dbReference>
<dbReference type="Ensembl" id="ENSGALT00010019266.1">
    <property type="protein sequence ID" value="ENSGALP00010010814.1"/>
    <property type="gene ID" value="ENSGALG00010008077.1"/>
</dbReference>
<dbReference type="GeneTree" id="ENSGT00940000165310"/>
<reference evidence="5" key="1">
    <citation type="submission" date="2020-11" db="EMBL/GenBank/DDBJ databases">
        <title>Gallus gallus (Chicken) genome, bGalGal1, GRCg7b, maternal haplotype autosomes + Z &amp; W.</title>
        <authorList>
            <person name="Warren W."/>
            <person name="Formenti G."/>
            <person name="Fedrigo O."/>
            <person name="Haase B."/>
            <person name="Mountcastle J."/>
            <person name="Balacco J."/>
            <person name="Tracey A."/>
            <person name="Schneider V."/>
            <person name="Okimoto R."/>
            <person name="Cheng H."/>
            <person name="Hawken R."/>
            <person name="Howe K."/>
            <person name="Jarvis E.D."/>
        </authorList>
    </citation>
    <scope>NUCLEOTIDE SEQUENCE [LARGE SCALE GENOMIC DNA]</scope>
    <source>
        <strain evidence="5">Broiler</strain>
    </source>
</reference>
<evidence type="ECO:0000259" key="4">
    <source>
        <dbReference type="PROSITE" id="PS50125"/>
    </source>
</evidence>
<keyword evidence="3" id="KW-0456">Lyase</keyword>
<keyword evidence="7" id="KW-1267">Proteomics identification</keyword>
<dbReference type="InterPro" id="IPR027417">
    <property type="entry name" value="P-loop_NTPase"/>
</dbReference>
<dbReference type="GO" id="GO:0005524">
    <property type="term" value="F:ATP binding"/>
    <property type="evidence" value="ECO:0007669"/>
    <property type="project" value="UniProtKB-KW"/>
</dbReference>
<dbReference type="GO" id="GO:0004016">
    <property type="term" value="F:adenylate cyclase activity"/>
    <property type="evidence" value="ECO:0000318"/>
    <property type="project" value="GO_Central"/>
</dbReference>
<dbReference type="Gene3D" id="3.30.70.1230">
    <property type="entry name" value="Nucleotide cyclase"/>
    <property type="match status" value="2"/>
</dbReference>
<evidence type="ECO:0000313" key="6">
    <source>
        <dbReference type="Proteomes" id="UP000000539"/>
    </source>
</evidence>
<name>A0A8V0Y3Y6_CHICK</name>
<dbReference type="InterPro" id="IPR029787">
    <property type="entry name" value="Nucleotide_cyclase"/>
</dbReference>
<evidence type="ECO:0000256" key="1">
    <source>
        <dbReference type="ARBA" id="ARBA00022741"/>
    </source>
</evidence>
<dbReference type="AlphaFoldDB" id="A0A8V0Y3Y6"/>